<dbReference type="PANTHER" id="PTHR34094:SF1">
    <property type="entry name" value="PROTEIN FAM185A"/>
    <property type="match status" value="1"/>
</dbReference>
<feature type="signal peptide" evidence="1">
    <location>
        <begin position="1"/>
        <end position="21"/>
    </location>
</feature>
<name>A0A8J3D4I8_9BACT</name>
<proteinExistence type="predicted"/>
<protein>
    <recommendedName>
        <fullName evidence="4">Adhesin domain-containing protein</fullName>
    </recommendedName>
</protein>
<reference evidence="2 3" key="1">
    <citation type="journal article" date="2014" name="Int. J. Syst. Evol. Microbiol.">
        <title>Complete genome sequence of Corynebacterium casei LMG S-19264T (=DSM 44701T), isolated from a smear-ripened cheese.</title>
        <authorList>
            <consortium name="US DOE Joint Genome Institute (JGI-PGF)"/>
            <person name="Walter F."/>
            <person name="Albersmeier A."/>
            <person name="Kalinowski J."/>
            <person name="Ruckert C."/>
        </authorList>
    </citation>
    <scope>NUCLEOTIDE SEQUENCE [LARGE SCALE GENOMIC DNA]</scope>
    <source>
        <strain evidence="2 3">KCTC 12866</strain>
    </source>
</reference>
<evidence type="ECO:0000313" key="3">
    <source>
        <dbReference type="Proteomes" id="UP000598271"/>
    </source>
</evidence>
<accession>A0A8J3D4I8</accession>
<sequence length="346" mass="36718">MKTKRLYIAILALFVATGTYAQRNKDQPYFTKDFSENYLQAVKVQTSGGSIAVEGDSKNGVKVEMYVRANNWNGSEVSDEEIEERLKQYDVTIRREGNIVVAIAKPKDSNGMNWKKGLSIGFKVYTPRNFATDLRTSGGSIRLASLNGEQNFSTSGGSIDINDLKGNIKGRTSGGSIEAINCSDNVDLITSGGSIKAESMVGNIRLITSGGSISLADLNGKITATTSGGGVRADGIQGDLETRTSGGSIRMKNLAASVKASTSAGSIEADFDRLGDFVSLSTSAGSVRVNMPLNKGLDLDLRGNRVSIDLKNFDGRMDKDRVQGSLNGGGIPIKLSASSGSIYVNQ</sequence>
<organism evidence="2 3">
    <name type="scientific">Persicitalea jodogahamensis</name>
    <dbReference type="NCBI Taxonomy" id="402147"/>
    <lineage>
        <taxon>Bacteria</taxon>
        <taxon>Pseudomonadati</taxon>
        <taxon>Bacteroidota</taxon>
        <taxon>Cytophagia</taxon>
        <taxon>Cytophagales</taxon>
        <taxon>Spirosomataceae</taxon>
        <taxon>Persicitalea</taxon>
    </lineage>
</organism>
<dbReference type="EMBL" id="BMXF01000002">
    <property type="protein sequence ID" value="GHB73860.1"/>
    <property type="molecule type" value="Genomic_DNA"/>
</dbReference>
<dbReference type="PANTHER" id="PTHR34094">
    <property type="match status" value="1"/>
</dbReference>
<evidence type="ECO:0000313" key="2">
    <source>
        <dbReference type="EMBL" id="GHB73860.1"/>
    </source>
</evidence>
<dbReference type="RefSeq" id="WP_189565283.1">
    <property type="nucleotide sequence ID" value="NZ_BMXF01000002.1"/>
</dbReference>
<dbReference type="AlphaFoldDB" id="A0A8J3D4I8"/>
<feature type="chain" id="PRO_5035150424" description="Adhesin domain-containing protein" evidence="1">
    <location>
        <begin position="22"/>
        <end position="346"/>
    </location>
</feature>
<comment type="caution">
    <text evidence="2">The sequence shown here is derived from an EMBL/GenBank/DDBJ whole genome shotgun (WGS) entry which is preliminary data.</text>
</comment>
<keyword evidence="3" id="KW-1185">Reference proteome</keyword>
<keyword evidence="1" id="KW-0732">Signal</keyword>
<gene>
    <name evidence="2" type="ORF">GCM10007390_30070</name>
</gene>
<evidence type="ECO:0000256" key="1">
    <source>
        <dbReference type="SAM" id="SignalP"/>
    </source>
</evidence>
<evidence type="ECO:0008006" key="4">
    <source>
        <dbReference type="Google" id="ProtNLM"/>
    </source>
</evidence>
<dbReference type="Proteomes" id="UP000598271">
    <property type="component" value="Unassembled WGS sequence"/>
</dbReference>